<dbReference type="AlphaFoldDB" id="A0A9P5LXM4"/>
<sequence>MSNRSVSSIGNLHGKVKCCDGWGPRTHEHEDPLMLHTRSRRKVESGKSGELLASYAYGRTREDEDEADYSRTTAVTTPISCEALEWEI</sequence>
<dbReference type="RefSeq" id="XP_038728619.1">
    <property type="nucleotide sequence ID" value="XM_038880573.1"/>
</dbReference>
<keyword evidence="2" id="KW-1185">Reference proteome</keyword>
<accession>A0A9P5LXM4</accession>
<protein>
    <submittedName>
        <fullName evidence="1">Uncharacterized protein</fullName>
    </submittedName>
</protein>
<reference evidence="1 2" key="1">
    <citation type="journal article" date="2020" name="Genome Biol. Evol.">
        <title>Comparative genomics of Sclerotiniaceae.</title>
        <authorList>
            <person name="Valero Jimenez C.A."/>
            <person name="Steentjes M."/>
            <person name="Scholten O.E."/>
            <person name="Van Kan J.A.L."/>
        </authorList>
    </citation>
    <scope>NUCLEOTIDE SEQUENCE [LARGE SCALE GENOMIC DNA]</scope>
    <source>
        <strain evidence="1 2">MUCL 94</strain>
    </source>
</reference>
<dbReference type="Proteomes" id="UP000710849">
    <property type="component" value="Unassembled WGS sequence"/>
</dbReference>
<gene>
    <name evidence="1" type="ORF">EAE97_010058</name>
</gene>
<organism evidence="1 2">
    <name type="scientific">Botrytis byssoidea</name>
    <dbReference type="NCBI Taxonomy" id="139641"/>
    <lineage>
        <taxon>Eukaryota</taxon>
        <taxon>Fungi</taxon>
        <taxon>Dikarya</taxon>
        <taxon>Ascomycota</taxon>
        <taxon>Pezizomycotina</taxon>
        <taxon>Leotiomycetes</taxon>
        <taxon>Helotiales</taxon>
        <taxon>Sclerotiniaceae</taxon>
        <taxon>Botrytis</taxon>
    </lineage>
</organism>
<dbReference type="GeneID" id="62153646"/>
<comment type="caution">
    <text evidence="1">The sequence shown here is derived from an EMBL/GenBank/DDBJ whole genome shotgun (WGS) entry which is preliminary data.</text>
</comment>
<proteinExistence type="predicted"/>
<evidence type="ECO:0000313" key="1">
    <source>
        <dbReference type="EMBL" id="KAF7927383.1"/>
    </source>
</evidence>
<name>A0A9P5LXM4_9HELO</name>
<dbReference type="EMBL" id="RCSW01000025">
    <property type="protein sequence ID" value="KAF7927383.1"/>
    <property type="molecule type" value="Genomic_DNA"/>
</dbReference>
<evidence type="ECO:0000313" key="2">
    <source>
        <dbReference type="Proteomes" id="UP000710849"/>
    </source>
</evidence>